<dbReference type="Gramene" id="OMO71474">
    <property type="protein sequence ID" value="OMO71474"/>
    <property type="gene ID" value="CCACVL1_18210"/>
</dbReference>
<gene>
    <name evidence="2" type="ORF">CCACVL1_18210</name>
</gene>
<protein>
    <submittedName>
        <fullName evidence="2">Uncharacterized protein</fullName>
    </submittedName>
</protein>
<reference evidence="2 3" key="1">
    <citation type="submission" date="2013-09" db="EMBL/GenBank/DDBJ databases">
        <title>Corchorus capsularis genome sequencing.</title>
        <authorList>
            <person name="Alam M."/>
            <person name="Haque M.S."/>
            <person name="Islam M.S."/>
            <person name="Emdad E.M."/>
            <person name="Islam M.M."/>
            <person name="Ahmed B."/>
            <person name="Halim A."/>
            <person name="Hossen Q.M.M."/>
            <person name="Hossain M.Z."/>
            <person name="Ahmed R."/>
            <person name="Khan M.M."/>
            <person name="Islam R."/>
            <person name="Rashid M.M."/>
            <person name="Khan S.A."/>
            <person name="Rahman M.S."/>
            <person name="Alam M."/>
        </authorList>
    </citation>
    <scope>NUCLEOTIDE SEQUENCE [LARGE SCALE GENOMIC DNA]</scope>
    <source>
        <strain evidence="3">cv. CVL-1</strain>
        <tissue evidence="2">Whole seedling</tissue>
    </source>
</reference>
<dbReference type="EMBL" id="AWWV01011604">
    <property type="protein sequence ID" value="OMO71474.1"/>
    <property type="molecule type" value="Genomic_DNA"/>
</dbReference>
<name>A0A1R3HMD1_COCAP</name>
<dbReference type="Proteomes" id="UP000188268">
    <property type="component" value="Unassembled WGS sequence"/>
</dbReference>
<sequence length="55" mass="5964">MAEMNIQQTNLKESTRKMQLTSLVFFMPGAKENASTTGKESEIGSSVSGSVIVRI</sequence>
<accession>A0A1R3HMD1</accession>
<evidence type="ECO:0000256" key="1">
    <source>
        <dbReference type="SAM" id="MobiDB-lite"/>
    </source>
</evidence>
<dbReference type="AlphaFoldDB" id="A0A1R3HMD1"/>
<feature type="compositionally biased region" description="Low complexity" evidence="1">
    <location>
        <begin position="43"/>
        <end position="55"/>
    </location>
</feature>
<proteinExistence type="predicted"/>
<evidence type="ECO:0000313" key="3">
    <source>
        <dbReference type="Proteomes" id="UP000188268"/>
    </source>
</evidence>
<keyword evidence="3" id="KW-1185">Reference proteome</keyword>
<evidence type="ECO:0000313" key="2">
    <source>
        <dbReference type="EMBL" id="OMO71474.1"/>
    </source>
</evidence>
<comment type="caution">
    <text evidence="2">The sequence shown here is derived from an EMBL/GenBank/DDBJ whole genome shotgun (WGS) entry which is preliminary data.</text>
</comment>
<organism evidence="2 3">
    <name type="scientific">Corchorus capsularis</name>
    <name type="common">Jute</name>
    <dbReference type="NCBI Taxonomy" id="210143"/>
    <lineage>
        <taxon>Eukaryota</taxon>
        <taxon>Viridiplantae</taxon>
        <taxon>Streptophyta</taxon>
        <taxon>Embryophyta</taxon>
        <taxon>Tracheophyta</taxon>
        <taxon>Spermatophyta</taxon>
        <taxon>Magnoliopsida</taxon>
        <taxon>eudicotyledons</taxon>
        <taxon>Gunneridae</taxon>
        <taxon>Pentapetalae</taxon>
        <taxon>rosids</taxon>
        <taxon>malvids</taxon>
        <taxon>Malvales</taxon>
        <taxon>Malvaceae</taxon>
        <taxon>Grewioideae</taxon>
        <taxon>Apeibeae</taxon>
        <taxon>Corchorus</taxon>
    </lineage>
</organism>
<feature type="region of interest" description="Disordered" evidence="1">
    <location>
        <begin position="33"/>
        <end position="55"/>
    </location>
</feature>